<evidence type="ECO:0000256" key="1">
    <source>
        <dbReference type="SAM" id="MobiDB-lite"/>
    </source>
</evidence>
<organism evidence="2 3">
    <name type="scientific">Prunus dulcis</name>
    <name type="common">Almond</name>
    <name type="synonym">Amygdalus dulcis</name>
    <dbReference type="NCBI Taxonomy" id="3755"/>
    <lineage>
        <taxon>Eukaryota</taxon>
        <taxon>Viridiplantae</taxon>
        <taxon>Streptophyta</taxon>
        <taxon>Embryophyta</taxon>
        <taxon>Tracheophyta</taxon>
        <taxon>Spermatophyta</taxon>
        <taxon>Magnoliopsida</taxon>
        <taxon>eudicotyledons</taxon>
        <taxon>Gunneridae</taxon>
        <taxon>Pentapetalae</taxon>
        <taxon>rosids</taxon>
        <taxon>fabids</taxon>
        <taxon>Rosales</taxon>
        <taxon>Rosaceae</taxon>
        <taxon>Amygdaloideae</taxon>
        <taxon>Amygdaleae</taxon>
        <taxon>Prunus</taxon>
    </lineage>
</organism>
<dbReference type="EMBL" id="JAJFAZ020000004">
    <property type="protein sequence ID" value="KAI5333507.1"/>
    <property type="molecule type" value="Genomic_DNA"/>
</dbReference>
<accession>A0AAD4W072</accession>
<evidence type="ECO:0000313" key="3">
    <source>
        <dbReference type="Proteomes" id="UP001054821"/>
    </source>
</evidence>
<gene>
    <name evidence="2" type="ORF">L3X38_023638</name>
</gene>
<reference evidence="2 3" key="1">
    <citation type="journal article" date="2022" name="G3 (Bethesda)">
        <title>Whole-genome sequence and methylome profiling of the almond [Prunus dulcis (Mill.) D.A. Webb] cultivar 'Nonpareil'.</title>
        <authorList>
            <person name="D'Amico-Willman K.M."/>
            <person name="Ouma W.Z."/>
            <person name="Meulia T."/>
            <person name="Sideli G.M."/>
            <person name="Gradziel T.M."/>
            <person name="Fresnedo-Ramirez J."/>
        </authorList>
    </citation>
    <scope>NUCLEOTIDE SEQUENCE [LARGE SCALE GENOMIC DNA]</scope>
    <source>
        <strain evidence="2">Clone GOH B32 T37-40</strain>
    </source>
</reference>
<keyword evidence="3" id="KW-1185">Reference proteome</keyword>
<dbReference type="Proteomes" id="UP001054821">
    <property type="component" value="Chromosome 4"/>
</dbReference>
<proteinExistence type="predicted"/>
<protein>
    <submittedName>
        <fullName evidence="2">Uncharacterized protein</fullName>
    </submittedName>
</protein>
<evidence type="ECO:0000313" key="2">
    <source>
        <dbReference type="EMBL" id="KAI5333507.1"/>
    </source>
</evidence>
<dbReference type="AlphaFoldDB" id="A0AAD4W072"/>
<feature type="region of interest" description="Disordered" evidence="1">
    <location>
        <begin position="104"/>
        <end position="148"/>
    </location>
</feature>
<comment type="caution">
    <text evidence="2">The sequence shown here is derived from an EMBL/GenBank/DDBJ whole genome shotgun (WGS) entry which is preliminary data.</text>
</comment>
<sequence>MLFSQPKLRHSMGSSIPQSRLKTNVTNSQLHHQPSSVVHNISKLLQSSPSLFSKATTSCETDATKKQDSPNSAAFIKTMCIATHSIAKTSKSAGPLFANPKIKLPSKSLKTPPDPLLQPSFLRAPSQFNNKNEEGGSTSLQVHKNDVV</sequence>
<name>A0AAD4W072_PRUDU</name>
<feature type="compositionally biased region" description="Polar residues" evidence="1">
    <location>
        <begin position="126"/>
        <end position="142"/>
    </location>
</feature>